<evidence type="ECO:0000256" key="5">
    <source>
        <dbReference type="ARBA" id="ARBA00022516"/>
    </source>
</evidence>
<comment type="similarity">
    <text evidence="13">Belongs to the LpxK family.</text>
</comment>
<dbReference type="AlphaFoldDB" id="A0A4R1G1S5"/>
<dbReference type="GO" id="GO:0009029">
    <property type="term" value="F:lipid-A 4'-kinase activity"/>
    <property type="evidence" value="ECO:0007669"/>
    <property type="project" value="UniProtKB-UniRule"/>
</dbReference>
<keyword evidence="15" id="KW-1185">Reference proteome</keyword>
<dbReference type="EC" id="2.7.1.130" evidence="3 13"/>
<evidence type="ECO:0000256" key="10">
    <source>
        <dbReference type="ARBA" id="ARBA00022840"/>
    </source>
</evidence>
<dbReference type="NCBIfam" id="TIGR00682">
    <property type="entry name" value="lpxK"/>
    <property type="match status" value="1"/>
</dbReference>
<evidence type="ECO:0000256" key="13">
    <source>
        <dbReference type="HAMAP-Rule" id="MF_00409"/>
    </source>
</evidence>
<dbReference type="EMBL" id="SMFT01000001">
    <property type="protein sequence ID" value="TCK01604.1"/>
    <property type="molecule type" value="Genomic_DNA"/>
</dbReference>
<dbReference type="RefSeq" id="WP_132688025.1">
    <property type="nucleotide sequence ID" value="NZ_SMFT01000001.1"/>
</dbReference>
<evidence type="ECO:0000256" key="1">
    <source>
        <dbReference type="ARBA" id="ARBA00002274"/>
    </source>
</evidence>
<evidence type="ECO:0000256" key="11">
    <source>
        <dbReference type="ARBA" id="ARBA00023098"/>
    </source>
</evidence>
<dbReference type="GO" id="GO:0009245">
    <property type="term" value="P:lipid A biosynthetic process"/>
    <property type="evidence" value="ECO:0007669"/>
    <property type="project" value="UniProtKB-UniRule"/>
</dbReference>
<dbReference type="InterPro" id="IPR027417">
    <property type="entry name" value="P-loop_NTPase"/>
</dbReference>
<keyword evidence="11 13" id="KW-0443">Lipid metabolism</keyword>
<keyword evidence="8 13" id="KW-0547">Nucleotide-binding</keyword>
<dbReference type="Proteomes" id="UP000294702">
    <property type="component" value="Unassembled WGS sequence"/>
</dbReference>
<protein>
    <recommendedName>
        <fullName evidence="4 13">Tetraacyldisaccharide 4'-kinase</fullName>
        <ecNumber evidence="3 13">2.7.1.130</ecNumber>
    </recommendedName>
    <alternativeName>
        <fullName evidence="12 13">Lipid A 4'-kinase</fullName>
    </alternativeName>
</protein>
<dbReference type="SUPFAM" id="SSF52540">
    <property type="entry name" value="P-loop containing nucleoside triphosphate hydrolases"/>
    <property type="match status" value="1"/>
</dbReference>
<dbReference type="Pfam" id="PF02606">
    <property type="entry name" value="LpxK"/>
    <property type="match status" value="1"/>
</dbReference>
<comment type="pathway">
    <text evidence="2 13">Glycolipid biosynthesis; lipid IV(A) biosynthesis; lipid IV(A) from (3R)-3-hydroxytetradecanoyl-[acyl-carrier-protein] and UDP-N-acetyl-alpha-D-glucosamine: step 6/6.</text>
</comment>
<reference evidence="14 15" key="1">
    <citation type="submission" date="2019-03" db="EMBL/GenBank/DDBJ databases">
        <title>Genomic Encyclopedia of Type Strains, Phase IV (KMG-IV): sequencing the most valuable type-strain genomes for metagenomic binning, comparative biology and taxonomic classification.</title>
        <authorList>
            <person name="Goeker M."/>
        </authorList>
    </citation>
    <scope>NUCLEOTIDE SEQUENCE [LARGE SCALE GENOMIC DNA]</scope>
    <source>
        <strain evidence="14 15">DSM 15534</strain>
    </source>
</reference>
<dbReference type="GO" id="GO:0005524">
    <property type="term" value="F:ATP binding"/>
    <property type="evidence" value="ECO:0007669"/>
    <property type="project" value="UniProtKB-UniRule"/>
</dbReference>
<keyword evidence="6 13" id="KW-0441">Lipid A biosynthesis</keyword>
<keyword evidence="5 13" id="KW-0444">Lipid biosynthesis</keyword>
<dbReference type="PANTHER" id="PTHR42724">
    <property type="entry name" value="TETRAACYLDISACCHARIDE 4'-KINASE"/>
    <property type="match status" value="1"/>
</dbReference>
<dbReference type="OrthoDB" id="9766423at2"/>
<keyword evidence="7 13" id="KW-0808">Transferase</keyword>
<sequence>MKFWYSRQRLAWLLLPFAGLFWLITVIRRQLFRYGFFSSYRAKLAVVIVGNLSVGGNGKTPLTIWLVKHLQQRGYRVGIISRGYGAKTKRFPALVEPDSSPDLFGDEPVLLAQRTGVPICISPNRQQSIELLTQQFALDVIISDDGLQHYALQRDIEIVVMDSQLGIGNGFLLPAGPLRELPSRLTQVDFVVANGQANVYSQFVMQLKPQYAINLLTQEKRLVTDFKQAFAIAGIGNPTRFFTMLQELGIELVGQQIFSDHHHFQLSDFIEQDKHIPLFMTEKDAVKCRAFAQGNWWYVPVETQLMGDTQKLLAKIEQKIKDYQ</sequence>
<dbReference type="PANTHER" id="PTHR42724:SF1">
    <property type="entry name" value="TETRAACYLDISACCHARIDE 4'-KINASE, MITOCHONDRIAL-RELATED"/>
    <property type="match status" value="1"/>
</dbReference>
<evidence type="ECO:0000256" key="2">
    <source>
        <dbReference type="ARBA" id="ARBA00004870"/>
    </source>
</evidence>
<evidence type="ECO:0000256" key="8">
    <source>
        <dbReference type="ARBA" id="ARBA00022741"/>
    </source>
</evidence>
<gene>
    <name evidence="13" type="primary">lpxK</name>
    <name evidence="14" type="ORF">EV694_0220</name>
</gene>
<accession>A0A4R1G1S5</accession>
<keyword evidence="9 13" id="KW-0418">Kinase</keyword>
<evidence type="ECO:0000256" key="4">
    <source>
        <dbReference type="ARBA" id="ARBA00016436"/>
    </source>
</evidence>
<keyword evidence="10 13" id="KW-0067">ATP-binding</keyword>
<evidence type="ECO:0000256" key="9">
    <source>
        <dbReference type="ARBA" id="ARBA00022777"/>
    </source>
</evidence>
<dbReference type="HAMAP" id="MF_00409">
    <property type="entry name" value="LpxK"/>
    <property type="match status" value="1"/>
</dbReference>
<dbReference type="GO" id="GO:0009244">
    <property type="term" value="P:lipopolysaccharide core region biosynthetic process"/>
    <property type="evidence" value="ECO:0007669"/>
    <property type="project" value="TreeGrafter"/>
</dbReference>
<dbReference type="GO" id="GO:0005886">
    <property type="term" value="C:plasma membrane"/>
    <property type="evidence" value="ECO:0007669"/>
    <property type="project" value="TreeGrafter"/>
</dbReference>
<evidence type="ECO:0000256" key="12">
    <source>
        <dbReference type="ARBA" id="ARBA00029757"/>
    </source>
</evidence>
<comment type="catalytic activity">
    <reaction evidence="13">
        <text>a lipid A disaccharide + ATP = a lipid IVA + ADP + H(+)</text>
        <dbReference type="Rhea" id="RHEA:67840"/>
        <dbReference type="ChEBI" id="CHEBI:15378"/>
        <dbReference type="ChEBI" id="CHEBI:30616"/>
        <dbReference type="ChEBI" id="CHEBI:176343"/>
        <dbReference type="ChEBI" id="CHEBI:176425"/>
        <dbReference type="ChEBI" id="CHEBI:456216"/>
        <dbReference type="EC" id="2.7.1.130"/>
    </reaction>
</comment>
<name>A0A4R1G1S5_9PAST</name>
<dbReference type="UniPathway" id="UPA00359">
    <property type="reaction ID" value="UER00482"/>
</dbReference>
<evidence type="ECO:0000256" key="7">
    <source>
        <dbReference type="ARBA" id="ARBA00022679"/>
    </source>
</evidence>
<dbReference type="InterPro" id="IPR003758">
    <property type="entry name" value="LpxK"/>
</dbReference>
<evidence type="ECO:0000313" key="14">
    <source>
        <dbReference type="EMBL" id="TCK01604.1"/>
    </source>
</evidence>
<organism evidence="14 15">
    <name type="scientific">Volucribacter psittacicida</name>
    <dbReference type="NCBI Taxonomy" id="203482"/>
    <lineage>
        <taxon>Bacteria</taxon>
        <taxon>Pseudomonadati</taxon>
        <taxon>Pseudomonadota</taxon>
        <taxon>Gammaproteobacteria</taxon>
        <taxon>Pasteurellales</taxon>
        <taxon>Pasteurellaceae</taxon>
        <taxon>Volucribacter</taxon>
    </lineage>
</organism>
<feature type="binding site" evidence="13">
    <location>
        <begin position="53"/>
        <end position="60"/>
    </location>
    <ligand>
        <name>ATP</name>
        <dbReference type="ChEBI" id="CHEBI:30616"/>
    </ligand>
</feature>
<comment type="caution">
    <text evidence="14">The sequence shown here is derived from an EMBL/GenBank/DDBJ whole genome shotgun (WGS) entry which is preliminary data.</text>
</comment>
<evidence type="ECO:0000256" key="6">
    <source>
        <dbReference type="ARBA" id="ARBA00022556"/>
    </source>
</evidence>
<proteinExistence type="inferred from homology"/>
<comment type="function">
    <text evidence="1 13">Transfers the gamma-phosphate of ATP to the 4'-position of a tetraacyldisaccharide 1-phosphate intermediate (termed DS-1-P) to form tetraacyldisaccharide 1,4'-bis-phosphate (lipid IVA).</text>
</comment>
<evidence type="ECO:0000256" key="3">
    <source>
        <dbReference type="ARBA" id="ARBA00012071"/>
    </source>
</evidence>
<evidence type="ECO:0000313" key="15">
    <source>
        <dbReference type="Proteomes" id="UP000294702"/>
    </source>
</evidence>